<comment type="similarity">
    <text evidence="1">Belongs to the LysR transcriptional regulatory family.</text>
</comment>
<reference evidence="7" key="1">
    <citation type="submission" date="2020-10" db="EMBL/GenBank/DDBJ databases">
        <title>Connecting structure to function with the recovery of over 1000 high-quality activated sludge metagenome-assembled genomes encoding full-length rRNA genes using long-read sequencing.</title>
        <authorList>
            <person name="Singleton C.M."/>
            <person name="Petriglieri F."/>
            <person name="Kristensen J.M."/>
            <person name="Kirkegaard R.H."/>
            <person name="Michaelsen T.Y."/>
            <person name="Andersen M.H."/>
            <person name="Karst S.M."/>
            <person name="Dueholm M.S."/>
            <person name="Nielsen P.H."/>
            <person name="Albertsen M."/>
        </authorList>
    </citation>
    <scope>NUCLEOTIDE SEQUENCE</scope>
    <source>
        <strain evidence="7">OdNE_18-Q3-R46-58_BAT3C.305</strain>
    </source>
</reference>
<evidence type="ECO:0000313" key="7">
    <source>
        <dbReference type="EMBL" id="MBK8889298.1"/>
    </source>
</evidence>
<dbReference type="SUPFAM" id="SSF46785">
    <property type="entry name" value="Winged helix' DNA-binding domain"/>
    <property type="match status" value="1"/>
</dbReference>
<dbReference type="PANTHER" id="PTHR30293:SF2">
    <property type="entry name" value="TRANSCRIPTIONAL ACTIVATOR PROTEIN NHAR"/>
    <property type="match status" value="1"/>
</dbReference>
<keyword evidence="2" id="KW-0805">Transcription regulation</keyword>
<dbReference type="InterPro" id="IPR005119">
    <property type="entry name" value="LysR_subst-bd"/>
</dbReference>
<dbReference type="GO" id="GO:0003700">
    <property type="term" value="F:DNA-binding transcription factor activity"/>
    <property type="evidence" value="ECO:0007669"/>
    <property type="project" value="InterPro"/>
</dbReference>
<evidence type="ECO:0000256" key="2">
    <source>
        <dbReference type="ARBA" id="ARBA00023015"/>
    </source>
</evidence>
<keyword evidence="3" id="KW-0238">DNA-binding</keyword>
<dbReference type="Pfam" id="PF00126">
    <property type="entry name" value="HTH_1"/>
    <property type="match status" value="1"/>
</dbReference>
<keyword evidence="5" id="KW-0804">Transcription</keyword>
<dbReference type="Gene3D" id="3.40.190.290">
    <property type="match status" value="1"/>
</dbReference>
<proteinExistence type="inferred from homology"/>
<dbReference type="GO" id="GO:2000142">
    <property type="term" value="P:regulation of DNA-templated transcription initiation"/>
    <property type="evidence" value="ECO:0007669"/>
    <property type="project" value="TreeGrafter"/>
</dbReference>
<dbReference type="InterPro" id="IPR036388">
    <property type="entry name" value="WH-like_DNA-bd_sf"/>
</dbReference>
<protein>
    <submittedName>
        <fullName evidence="7">LysR family transcriptional regulator</fullName>
    </submittedName>
</protein>
<dbReference type="AlphaFoldDB" id="A0A9D7LNQ9"/>
<dbReference type="SUPFAM" id="SSF53850">
    <property type="entry name" value="Periplasmic binding protein-like II"/>
    <property type="match status" value="1"/>
</dbReference>
<name>A0A9D7LNQ9_9RHOO</name>
<feature type="domain" description="HTH lysR-type" evidence="6">
    <location>
        <begin position="4"/>
        <end position="61"/>
    </location>
</feature>
<dbReference type="GO" id="GO:0003677">
    <property type="term" value="F:DNA binding"/>
    <property type="evidence" value="ECO:0007669"/>
    <property type="project" value="UniProtKB-KW"/>
</dbReference>
<accession>A0A9D7LNQ9</accession>
<dbReference type="InterPro" id="IPR036390">
    <property type="entry name" value="WH_DNA-bd_sf"/>
</dbReference>
<comment type="caution">
    <text evidence="7">The sequence shown here is derived from an EMBL/GenBank/DDBJ whole genome shotgun (WGS) entry which is preliminary data.</text>
</comment>
<dbReference type="PROSITE" id="PS50931">
    <property type="entry name" value="HTH_LYSR"/>
    <property type="match status" value="1"/>
</dbReference>
<evidence type="ECO:0000313" key="8">
    <source>
        <dbReference type="Proteomes" id="UP000808146"/>
    </source>
</evidence>
<dbReference type="EMBL" id="JADKBR010000001">
    <property type="protein sequence ID" value="MBK8889298.1"/>
    <property type="molecule type" value="Genomic_DNA"/>
</dbReference>
<keyword evidence="4" id="KW-0010">Activator</keyword>
<dbReference type="InterPro" id="IPR000847">
    <property type="entry name" value="LysR_HTH_N"/>
</dbReference>
<dbReference type="Proteomes" id="UP000808146">
    <property type="component" value="Unassembled WGS sequence"/>
</dbReference>
<dbReference type="Gene3D" id="1.10.10.10">
    <property type="entry name" value="Winged helix-like DNA-binding domain superfamily/Winged helix DNA-binding domain"/>
    <property type="match status" value="1"/>
</dbReference>
<evidence type="ECO:0000259" key="6">
    <source>
        <dbReference type="PROSITE" id="PS50931"/>
    </source>
</evidence>
<evidence type="ECO:0000256" key="5">
    <source>
        <dbReference type="ARBA" id="ARBA00023163"/>
    </source>
</evidence>
<organism evidence="7 8">
    <name type="scientific">Candidatus Dechloromonas phosphorivorans</name>
    <dbReference type="NCBI Taxonomy" id="2899244"/>
    <lineage>
        <taxon>Bacteria</taxon>
        <taxon>Pseudomonadati</taxon>
        <taxon>Pseudomonadota</taxon>
        <taxon>Betaproteobacteria</taxon>
        <taxon>Rhodocyclales</taxon>
        <taxon>Azonexaceae</taxon>
        <taxon>Dechloromonas</taxon>
    </lineage>
</organism>
<evidence type="ECO:0000256" key="3">
    <source>
        <dbReference type="ARBA" id="ARBA00023125"/>
    </source>
</evidence>
<dbReference type="Pfam" id="PF03466">
    <property type="entry name" value="LysR_substrate"/>
    <property type="match status" value="1"/>
</dbReference>
<evidence type="ECO:0000256" key="4">
    <source>
        <dbReference type="ARBA" id="ARBA00023159"/>
    </source>
</evidence>
<sequence length="299" mass="32317">MSNLNYKHLHYFWVVAHEGSMTRAAERLGVAVQTISGQLSLLERNLGKALFVSQGRGLALSDAGRTALTYADQIFQLGEALRETVQNSDSGHALRLRTGISDGIPKLLAYRLLASVLAMPEDVRLICSEGGFEPLLGELALHHLDLVLTDRPAPVGGNLKVFSTNLGEFAAGLFGSTALVERYGPGYPESLNGAPLFLPTRQNALRGQIDRWIETIGIQPRIIGEFQDSALLTTFGRAGLGLFPAPLALIDQIAEQLAARPLGEMAGVSEQIYAISNERRIRHPAIEVLCSSSPTLPNK</sequence>
<evidence type="ECO:0000256" key="1">
    <source>
        <dbReference type="ARBA" id="ARBA00009437"/>
    </source>
</evidence>
<gene>
    <name evidence="7" type="ORF">IPN75_02385</name>
</gene>
<dbReference type="PANTHER" id="PTHR30293">
    <property type="entry name" value="TRANSCRIPTIONAL REGULATORY PROTEIN NAC-RELATED"/>
    <property type="match status" value="1"/>
</dbReference>